<evidence type="ECO:0000256" key="7">
    <source>
        <dbReference type="ARBA" id="ARBA00023136"/>
    </source>
</evidence>
<comment type="subcellular location">
    <subcellularLocation>
        <location evidence="2">Cytoplasm</location>
    </subcellularLocation>
    <subcellularLocation>
        <location evidence="1">Membrane</location>
        <topology evidence="1">Single-pass membrane protein</topology>
    </subcellularLocation>
</comment>
<dbReference type="PANTHER" id="PTHR15352">
    <property type="entry name" value="LYMPHOID-RESTRICTED MEMBRANE PROTEIN, JAW1"/>
    <property type="match status" value="1"/>
</dbReference>
<keyword evidence="7 9" id="KW-0472">Membrane</keyword>
<feature type="transmembrane region" description="Helical" evidence="9">
    <location>
        <begin position="297"/>
        <end position="319"/>
    </location>
</feature>
<evidence type="ECO:0000256" key="5">
    <source>
        <dbReference type="ARBA" id="ARBA00022989"/>
    </source>
</evidence>
<reference evidence="10" key="2">
    <citation type="submission" date="2025-08" db="UniProtKB">
        <authorList>
            <consortium name="Ensembl"/>
        </authorList>
    </citation>
    <scope>IDENTIFICATION</scope>
</reference>
<dbReference type="Bgee" id="ENSLACG00000017250">
    <property type="expression patterns" value="Expressed in pelvic fin"/>
</dbReference>
<dbReference type="FunCoup" id="H3BCJ5">
    <property type="interactions" value="124"/>
</dbReference>
<proteinExistence type="predicted"/>
<dbReference type="InterPro" id="IPR008677">
    <property type="entry name" value="MRVI1"/>
</dbReference>
<evidence type="ECO:0000256" key="6">
    <source>
        <dbReference type="ARBA" id="ARBA00023054"/>
    </source>
</evidence>
<evidence type="ECO:0000256" key="1">
    <source>
        <dbReference type="ARBA" id="ARBA00004167"/>
    </source>
</evidence>
<evidence type="ECO:0000256" key="9">
    <source>
        <dbReference type="SAM" id="Phobius"/>
    </source>
</evidence>
<evidence type="ECO:0000256" key="4">
    <source>
        <dbReference type="ARBA" id="ARBA00022692"/>
    </source>
</evidence>
<organism evidence="10 11">
    <name type="scientific">Latimeria chalumnae</name>
    <name type="common">Coelacanth</name>
    <dbReference type="NCBI Taxonomy" id="7897"/>
    <lineage>
        <taxon>Eukaryota</taxon>
        <taxon>Metazoa</taxon>
        <taxon>Chordata</taxon>
        <taxon>Craniata</taxon>
        <taxon>Vertebrata</taxon>
        <taxon>Euteleostomi</taxon>
        <taxon>Coelacanthiformes</taxon>
        <taxon>Coelacanthidae</taxon>
        <taxon>Latimeria</taxon>
    </lineage>
</organism>
<dbReference type="AlphaFoldDB" id="H3BCJ5"/>
<dbReference type="Proteomes" id="UP000008672">
    <property type="component" value="Unassembled WGS sequence"/>
</dbReference>
<dbReference type="EMBL" id="AFYH01038986">
    <property type="status" value="NOT_ANNOTATED_CDS"/>
    <property type="molecule type" value="Genomic_DNA"/>
</dbReference>
<keyword evidence="6" id="KW-0175">Coiled coil</keyword>
<dbReference type="PANTHER" id="PTHR15352:SF3">
    <property type="entry name" value="INOSITOL 1,4,5-TRIPHOSPHATE RECEPTOR ASSOCIATED 2"/>
    <property type="match status" value="1"/>
</dbReference>
<dbReference type="Ensembl" id="ENSLACT00000019754.1">
    <property type="protein sequence ID" value="ENSLACP00000019616.1"/>
    <property type="gene ID" value="ENSLACG00000017250.1"/>
</dbReference>
<evidence type="ECO:0000256" key="2">
    <source>
        <dbReference type="ARBA" id="ARBA00004496"/>
    </source>
</evidence>
<keyword evidence="5 9" id="KW-1133">Transmembrane helix</keyword>
<feature type="region of interest" description="Disordered" evidence="8">
    <location>
        <begin position="145"/>
        <end position="168"/>
    </location>
</feature>
<name>H3BCJ5_LATCH</name>
<dbReference type="GO" id="GO:0005789">
    <property type="term" value="C:endoplasmic reticulum membrane"/>
    <property type="evidence" value="ECO:0007669"/>
    <property type="project" value="TreeGrafter"/>
</dbReference>
<dbReference type="EMBL" id="AFYH01038984">
    <property type="status" value="NOT_ANNOTATED_CDS"/>
    <property type="molecule type" value="Genomic_DNA"/>
</dbReference>
<feature type="region of interest" description="Disordered" evidence="8">
    <location>
        <begin position="235"/>
        <end position="255"/>
    </location>
</feature>
<sequence length="355" mass="40320">NEKDIEAEFLRLSLGFKCDIFTLEKRLRLEERSRDLAEESLKKEINDCFKLLESLMPLCEDDNQALEMIKKLDKSLQFLSQATTKMASRAEVLGAIHQESRVSKAVEVMIQHVENLKRMYTTEHAELEDLKQVLLQNERSYEIRDKDDLRSKKSSGAQQYQKPPSHRRVSIAAIPRTIGNAVAASKFNLSRDKLYRKCICWGRLLGTKKKESPTRPSLKRFISSYAWAESNEQLLSKGSSEEPEPPAEEPKEVKDRKLSFAEKKRSIEICWSIESEYDRLSSSVADLNCAFAKSNKFGFSVILLLVLAAFVSFLVGLVFQNSADAAPVGTGDSWTAVQQLLWPYTGLRHNGQPPV</sequence>
<dbReference type="eggNOG" id="ENOG502QTH4">
    <property type="taxonomic scope" value="Eukaryota"/>
</dbReference>
<reference evidence="11" key="1">
    <citation type="submission" date="2011-08" db="EMBL/GenBank/DDBJ databases">
        <title>The draft genome of Latimeria chalumnae.</title>
        <authorList>
            <person name="Di Palma F."/>
            <person name="Alfoldi J."/>
            <person name="Johnson J."/>
            <person name="Berlin A."/>
            <person name="Gnerre S."/>
            <person name="Jaffe D."/>
            <person name="MacCallum I."/>
            <person name="Young S."/>
            <person name="Walker B.J."/>
            <person name="Lander E."/>
            <person name="Lindblad-Toh K."/>
        </authorList>
    </citation>
    <scope>NUCLEOTIDE SEQUENCE [LARGE SCALE GENOMIC DNA]</scope>
    <source>
        <strain evidence="11">Wild caught</strain>
    </source>
</reference>
<keyword evidence="11" id="KW-1185">Reference proteome</keyword>
<evidence type="ECO:0000256" key="3">
    <source>
        <dbReference type="ARBA" id="ARBA00022490"/>
    </source>
</evidence>
<evidence type="ECO:0000313" key="10">
    <source>
        <dbReference type="Ensembl" id="ENSLACP00000019616.1"/>
    </source>
</evidence>
<dbReference type="OMA" id="NIGNVGM"/>
<dbReference type="EMBL" id="AFYH01038987">
    <property type="status" value="NOT_ANNOTATED_CDS"/>
    <property type="molecule type" value="Genomic_DNA"/>
</dbReference>
<keyword evidence="4 9" id="KW-0812">Transmembrane</keyword>
<evidence type="ECO:0000313" key="11">
    <source>
        <dbReference type="Proteomes" id="UP000008672"/>
    </source>
</evidence>
<gene>
    <name evidence="10" type="primary">IRAG2</name>
</gene>
<dbReference type="EMBL" id="AFYH01038985">
    <property type="status" value="NOT_ANNOTATED_CDS"/>
    <property type="molecule type" value="Genomic_DNA"/>
</dbReference>
<dbReference type="Pfam" id="PF05781">
    <property type="entry name" value="MRVI1"/>
    <property type="match status" value="1"/>
</dbReference>
<keyword evidence="3" id="KW-0963">Cytoplasm</keyword>
<dbReference type="GeneTree" id="ENSGT00530000063722"/>
<evidence type="ECO:0000256" key="8">
    <source>
        <dbReference type="SAM" id="MobiDB-lite"/>
    </source>
</evidence>
<protein>
    <submittedName>
        <fullName evidence="10">Inositol 1,4,5-triphosphate receptor associated 2</fullName>
    </submittedName>
</protein>
<accession>H3BCJ5</accession>
<dbReference type="HOGENOM" id="CLU_029197_0_0_1"/>
<reference evidence="10" key="3">
    <citation type="submission" date="2025-09" db="UniProtKB">
        <authorList>
            <consortium name="Ensembl"/>
        </authorList>
    </citation>
    <scope>IDENTIFICATION</scope>
</reference>
<dbReference type="InParanoid" id="H3BCJ5"/>
<dbReference type="STRING" id="7897.ENSLACP00000019616"/>